<name>A0ABQ8IQE3_DERPT</name>
<proteinExistence type="predicted"/>
<evidence type="ECO:0000313" key="1">
    <source>
        <dbReference type="EMBL" id="KAH9412548.1"/>
    </source>
</evidence>
<evidence type="ECO:0000313" key="2">
    <source>
        <dbReference type="Proteomes" id="UP000887458"/>
    </source>
</evidence>
<protein>
    <submittedName>
        <fullName evidence="1">Uncharacterized protein</fullName>
    </submittedName>
</protein>
<organism evidence="1 2">
    <name type="scientific">Dermatophagoides pteronyssinus</name>
    <name type="common">European house dust mite</name>
    <dbReference type="NCBI Taxonomy" id="6956"/>
    <lineage>
        <taxon>Eukaryota</taxon>
        <taxon>Metazoa</taxon>
        <taxon>Ecdysozoa</taxon>
        <taxon>Arthropoda</taxon>
        <taxon>Chelicerata</taxon>
        <taxon>Arachnida</taxon>
        <taxon>Acari</taxon>
        <taxon>Acariformes</taxon>
        <taxon>Sarcoptiformes</taxon>
        <taxon>Astigmata</taxon>
        <taxon>Psoroptidia</taxon>
        <taxon>Analgoidea</taxon>
        <taxon>Pyroglyphidae</taxon>
        <taxon>Dermatophagoidinae</taxon>
        <taxon>Dermatophagoides</taxon>
    </lineage>
</organism>
<comment type="caution">
    <text evidence="1">The sequence shown here is derived from an EMBL/GenBank/DDBJ whole genome shotgun (WGS) entry which is preliminary data.</text>
</comment>
<dbReference type="EMBL" id="NJHN03000129">
    <property type="protein sequence ID" value="KAH9412548.1"/>
    <property type="molecule type" value="Genomic_DNA"/>
</dbReference>
<keyword evidence="2" id="KW-1185">Reference proteome</keyword>
<feature type="non-terminal residue" evidence="1">
    <location>
        <position position="69"/>
    </location>
</feature>
<gene>
    <name evidence="1" type="ORF">DERP_006510</name>
</gene>
<reference evidence="1 2" key="1">
    <citation type="journal article" date="2018" name="J. Allergy Clin. Immunol.">
        <title>High-quality assembly of Dermatophagoides pteronyssinus genome and transcriptome reveals a wide range of novel allergens.</title>
        <authorList>
            <person name="Liu X.Y."/>
            <person name="Yang K.Y."/>
            <person name="Wang M.Q."/>
            <person name="Kwok J.S."/>
            <person name="Zeng X."/>
            <person name="Yang Z."/>
            <person name="Xiao X.J."/>
            <person name="Lau C.P."/>
            <person name="Li Y."/>
            <person name="Huang Z.M."/>
            <person name="Ba J.G."/>
            <person name="Yim A.K."/>
            <person name="Ouyang C.Y."/>
            <person name="Ngai S.M."/>
            <person name="Chan T.F."/>
            <person name="Leung E.L."/>
            <person name="Liu L."/>
            <person name="Liu Z.G."/>
            <person name="Tsui S.K."/>
        </authorList>
    </citation>
    <scope>NUCLEOTIDE SEQUENCE [LARGE SCALE GENOMIC DNA]</scope>
    <source>
        <strain evidence="1">Derp</strain>
    </source>
</reference>
<reference evidence="1 2" key="2">
    <citation type="journal article" date="2022" name="Mol. Biol. Evol.">
        <title>Comparative Genomics Reveals Insights into the Divergent Evolution of Astigmatic Mites and Household Pest Adaptations.</title>
        <authorList>
            <person name="Xiong Q."/>
            <person name="Wan A.T."/>
            <person name="Liu X."/>
            <person name="Fung C.S."/>
            <person name="Xiao X."/>
            <person name="Malainual N."/>
            <person name="Hou J."/>
            <person name="Wang L."/>
            <person name="Wang M."/>
            <person name="Yang K.Y."/>
            <person name="Cui Y."/>
            <person name="Leung E.L."/>
            <person name="Nong W."/>
            <person name="Shin S.K."/>
            <person name="Au S.W."/>
            <person name="Jeong K.Y."/>
            <person name="Chew F.T."/>
            <person name="Hui J.H."/>
            <person name="Leung T.F."/>
            <person name="Tungtrongchitr A."/>
            <person name="Zhong N."/>
            <person name="Liu Z."/>
            <person name="Tsui S.K."/>
        </authorList>
    </citation>
    <scope>NUCLEOTIDE SEQUENCE [LARGE SCALE GENOMIC DNA]</scope>
    <source>
        <strain evidence="1">Derp</strain>
    </source>
</reference>
<sequence length="69" mass="8199">MGSNNDNDSYPYCFTTKHHHQRRKRKLTTLNLNEGEESLNSDKNCTEKIEYRNSVHLTFYTQFTHSMSV</sequence>
<dbReference type="Proteomes" id="UP000887458">
    <property type="component" value="Unassembled WGS sequence"/>
</dbReference>
<accession>A0ABQ8IQE3</accession>